<keyword evidence="1" id="KW-0966">Cell projection</keyword>
<name>A0A0V8GIM7_9BACL</name>
<evidence type="ECO:0000313" key="2">
    <source>
        <dbReference type="EMBL" id="MEI4461884.1"/>
    </source>
</evidence>
<dbReference type="EMBL" id="LNQL01000001">
    <property type="protein sequence ID" value="KSU50124.1"/>
    <property type="molecule type" value="Genomic_DNA"/>
</dbReference>
<reference evidence="2 4" key="2">
    <citation type="submission" date="2023-12" db="EMBL/GenBank/DDBJ databases">
        <authorList>
            <person name="Easwaran N."/>
            <person name="Lazarus H.P.S."/>
        </authorList>
    </citation>
    <scope>NUCLEOTIDE SEQUENCE [LARGE SCALE GENOMIC DNA]</scope>
    <source>
        <strain evidence="2 4">VIT-2023</strain>
    </source>
</reference>
<dbReference type="InterPro" id="IPR029025">
    <property type="entry name" value="T3SS_substrate_exporter_C"/>
</dbReference>
<keyword evidence="1" id="KW-0969">Cilium</keyword>
<dbReference type="Proteomes" id="UP001387110">
    <property type="component" value="Unassembled WGS sequence"/>
</dbReference>
<gene>
    <name evidence="1" type="ORF">AS033_01755</name>
    <name evidence="2" type="ORF">SZL87_05505</name>
</gene>
<comment type="caution">
    <text evidence="1">The sequence shown here is derived from an EMBL/GenBank/DDBJ whole genome shotgun (WGS) entry which is preliminary data.</text>
</comment>
<dbReference type="RefSeq" id="WP_053454192.1">
    <property type="nucleotide sequence ID" value="NZ_FMYN01000001.1"/>
</dbReference>
<dbReference type="AlphaFoldDB" id="A0A0V8GIM7"/>
<dbReference type="Pfam" id="PF01312">
    <property type="entry name" value="Bac_export_2"/>
    <property type="match status" value="1"/>
</dbReference>
<dbReference type="OrthoDB" id="5244399at2"/>
<dbReference type="Gene3D" id="3.40.1690.10">
    <property type="entry name" value="secretion proteins EscU"/>
    <property type="match status" value="1"/>
</dbReference>
<protein>
    <submittedName>
        <fullName evidence="2">EscU/YscU/HrcU family type III secretion system export apparatus switch protein</fullName>
    </submittedName>
    <submittedName>
        <fullName evidence="1">Flagellar biosynthesis protein FlhS</fullName>
    </submittedName>
</protein>
<dbReference type="GeneID" id="90837808"/>
<proteinExistence type="predicted"/>
<keyword evidence="4" id="KW-1185">Reference proteome</keyword>
<evidence type="ECO:0000313" key="4">
    <source>
        <dbReference type="Proteomes" id="UP001387110"/>
    </source>
</evidence>
<dbReference type="GO" id="GO:0009306">
    <property type="term" value="P:protein secretion"/>
    <property type="evidence" value="ECO:0007669"/>
    <property type="project" value="InterPro"/>
</dbReference>
<reference evidence="1 3" key="1">
    <citation type="journal article" date="2015" name="Int. J. Syst. Evol. Microbiol.">
        <title>Exiguobacterium enclense sp. nov., isolated from sediment.</title>
        <authorList>
            <person name="Dastager S.G."/>
            <person name="Mawlankar R."/>
            <person name="Sonalkar V.V."/>
            <person name="Thorat M.N."/>
            <person name="Mual P."/>
            <person name="Verma A."/>
            <person name="Krishnamurthi S."/>
            <person name="Tang S.K."/>
            <person name="Li W.J."/>
        </authorList>
    </citation>
    <scope>NUCLEOTIDE SEQUENCE [LARGE SCALE GENOMIC DNA]</scope>
    <source>
        <strain evidence="1 3">NIO-1109</strain>
    </source>
</reference>
<organism evidence="1 3">
    <name type="scientific">Exiguobacterium indicum</name>
    <dbReference type="NCBI Taxonomy" id="296995"/>
    <lineage>
        <taxon>Bacteria</taxon>
        <taxon>Bacillati</taxon>
        <taxon>Bacillota</taxon>
        <taxon>Bacilli</taxon>
        <taxon>Bacillales</taxon>
        <taxon>Bacillales Family XII. Incertae Sedis</taxon>
        <taxon>Exiguobacterium</taxon>
    </lineage>
</organism>
<dbReference type="Proteomes" id="UP000053797">
    <property type="component" value="Unassembled WGS sequence"/>
</dbReference>
<dbReference type="GO" id="GO:0016020">
    <property type="term" value="C:membrane"/>
    <property type="evidence" value="ECO:0007669"/>
    <property type="project" value="InterPro"/>
</dbReference>
<dbReference type="InterPro" id="IPR006135">
    <property type="entry name" value="T3SS_substrate_exporter"/>
</dbReference>
<sequence>MYQKIDLKHRKSAAVLRYDEASGQAPVVVARATGQAADRILQEARANGIAVEHDTSLLGHLLDLDLGTAIPPQLYDVMAELLLLIEELDHAKGRQT</sequence>
<dbReference type="SUPFAM" id="SSF160544">
    <property type="entry name" value="EscU C-terminal domain-like"/>
    <property type="match status" value="1"/>
</dbReference>
<evidence type="ECO:0000313" key="1">
    <source>
        <dbReference type="EMBL" id="KSU50124.1"/>
    </source>
</evidence>
<evidence type="ECO:0000313" key="3">
    <source>
        <dbReference type="Proteomes" id="UP000053797"/>
    </source>
</evidence>
<keyword evidence="1" id="KW-0282">Flagellum</keyword>
<dbReference type="EMBL" id="JBAWKY010000001">
    <property type="protein sequence ID" value="MEI4461884.1"/>
    <property type="molecule type" value="Genomic_DNA"/>
</dbReference>
<accession>A0A0V8GIM7</accession>